<organism evidence="1 2">
    <name type="scientific">Pistacia atlantica</name>
    <dbReference type="NCBI Taxonomy" id="434234"/>
    <lineage>
        <taxon>Eukaryota</taxon>
        <taxon>Viridiplantae</taxon>
        <taxon>Streptophyta</taxon>
        <taxon>Embryophyta</taxon>
        <taxon>Tracheophyta</taxon>
        <taxon>Spermatophyta</taxon>
        <taxon>Magnoliopsida</taxon>
        <taxon>eudicotyledons</taxon>
        <taxon>Gunneridae</taxon>
        <taxon>Pentapetalae</taxon>
        <taxon>rosids</taxon>
        <taxon>malvids</taxon>
        <taxon>Sapindales</taxon>
        <taxon>Anacardiaceae</taxon>
        <taxon>Pistacia</taxon>
    </lineage>
</organism>
<name>A0ACC1A0E9_9ROSI</name>
<accession>A0ACC1A0E9</accession>
<gene>
    <name evidence="1" type="ORF">Patl1_11986</name>
</gene>
<evidence type="ECO:0000313" key="2">
    <source>
        <dbReference type="Proteomes" id="UP001164250"/>
    </source>
</evidence>
<sequence>MELADLLIGLDPKVSFWLNKENESPLYLAAEAGSLKCVKSMLDQNEITEETGDETILSAAARTETGNILECILHKALRFINFRDEEGRTALHLAASVGYLEGVRCLLRDCPFDLVQRENNGGLFPIHMAAIGGHVAVIEELLSLCPDPWEMLSRDDQNILHVAAKIGVSDVVSYVLKNPELRMLLNQRDKDGNTPLHLATMNWHPKIVSVLAKDTGADLKLVNNENRTALDEAEYLMEAMPSLERRLTWSALKVAGAPKDPSQNIPDADKHITPPEKRITNYYMNRVNNLLLVATLVITVTFAAGFTMPGGNNDSDPDKGMATMLGHRAFRIFICCDTIAMYSSIIAAVTLIWAQLGDPYVMKMALTLAGPLLGIALMMMALAFTAGVYVVVNKFTWLGITILVMGLLFLMIMSLIFPLFLPLWSSNSILRRLSWYPFNMLVLLTGS</sequence>
<comment type="caution">
    <text evidence="1">The sequence shown here is derived from an EMBL/GenBank/DDBJ whole genome shotgun (WGS) entry which is preliminary data.</text>
</comment>
<keyword evidence="2" id="KW-1185">Reference proteome</keyword>
<dbReference type="EMBL" id="CM047908">
    <property type="protein sequence ID" value="KAJ0080930.1"/>
    <property type="molecule type" value="Genomic_DNA"/>
</dbReference>
<proteinExistence type="predicted"/>
<reference evidence="2" key="1">
    <citation type="journal article" date="2023" name="G3 (Bethesda)">
        <title>Genome assembly and association tests identify interacting loci associated with vigor, precocity, and sex in interspecific pistachio rootstocks.</title>
        <authorList>
            <person name="Palmer W."/>
            <person name="Jacygrad E."/>
            <person name="Sagayaradj S."/>
            <person name="Cavanaugh K."/>
            <person name="Han R."/>
            <person name="Bertier L."/>
            <person name="Beede B."/>
            <person name="Kafkas S."/>
            <person name="Golino D."/>
            <person name="Preece J."/>
            <person name="Michelmore R."/>
        </authorList>
    </citation>
    <scope>NUCLEOTIDE SEQUENCE [LARGE SCALE GENOMIC DNA]</scope>
</reference>
<protein>
    <submittedName>
        <fullName evidence="1">Uncharacterized protein</fullName>
    </submittedName>
</protein>
<dbReference type="Proteomes" id="UP001164250">
    <property type="component" value="Chromosome 12"/>
</dbReference>
<evidence type="ECO:0000313" key="1">
    <source>
        <dbReference type="EMBL" id="KAJ0080930.1"/>
    </source>
</evidence>